<dbReference type="PANTHER" id="PTHR42872">
    <property type="entry name" value="PROTEIN-GLUTAMATE METHYLESTERASE/PROTEIN-GLUTAMINE GLUTAMINASE"/>
    <property type="match status" value="1"/>
</dbReference>
<proteinExistence type="inferred from homology"/>
<evidence type="ECO:0000256" key="7">
    <source>
        <dbReference type="PROSITE-ProRule" id="PRU00169"/>
    </source>
</evidence>
<protein>
    <recommendedName>
        <fullName evidence="5">Protein-glutamate methylesterase/protein-glutamine glutaminase</fullName>
        <ecNumber evidence="5">3.1.1.61</ecNumber>
        <ecNumber evidence="5">3.5.1.44</ecNumber>
    </recommendedName>
</protein>
<dbReference type="NCBIfam" id="NF009206">
    <property type="entry name" value="PRK12555.1"/>
    <property type="match status" value="1"/>
</dbReference>
<dbReference type="CDD" id="cd16432">
    <property type="entry name" value="CheB_Rec"/>
    <property type="match status" value="1"/>
</dbReference>
<evidence type="ECO:0000313" key="11">
    <source>
        <dbReference type="Proteomes" id="UP001060414"/>
    </source>
</evidence>
<comment type="function">
    <text evidence="5">Involved in chemotaxis. Part of a chemotaxis signal transduction system that modulates chemotaxis in response to various stimuli. Catalyzes the demethylation of specific methylglutamate residues introduced into the chemoreceptors (methyl-accepting chemotaxis proteins or MCP) by CheR. Also mediates the irreversible deamidation of specific glutamine residues to glutamic acid.</text>
</comment>
<dbReference type="Proteomes" id="UP001060414">
    <property type="component" value="Chromosome"/>
</dbReference>
<dbReference type="HAMAP" id="MF_00099">
    <property type="entry name" value="CheB_chemtxs"/>
    <property type="match status" value="1"/>
</dbReference>
<dbReference type="RefSeq" id="WP_260748695.1">
    <property type="nucleotide sequence ID" value="NZ_CP092109.1"/>
</dbReference>
<dbReference type="EC" id="3.1.1.61" evidence="5"/>
<organism evidence="10 11">
    <name type="scientific">Geoalkalibacter halelectricus</name>
    <dbReference type="NCBI Taxonomy" id="2847045"/>
    <lineage>
        <taxon>Bacteria</taxon>
        <taxon>Pseudomonadati</taxon>
        <taxon>Thermodesulfobacteriota</taxon>
        <taxon>Desulfuromonadia</taxon>
        <taxon>Desulfuromonadales</taxon>
        <taxon>Geoalkalibacteraceae</taxon>
        <taxon>Geoalkalibacter</taxon>
    </lineage>
</organism>
<evidence type="ECO:0000256" key="2">
    <source>
        <dbReference type="ARBA" id="ARBA00022500"/>
    </source>
</evidence>
<dbReference type="NCBIfam" id="NF001965">
    <property type="entry name" value="PRK00742.1"/>
    <property type="match status" value="1"/>
</dbReference>
<name>A0ABY5ZML3_9BACT</name>
<dbReference type="CDD" id="cd17541">
    <property type="entry name" value="REC_CheB-like"/>
    <property type="match status" value="1"/>
</dbReference>
<feature type="active site" evidence="5 6">
    <location>
        <position position="167"/>
    </location>
</feature>
<evidence type="ECO:0000256" key="1">
    <source>
        <dbReference type="ARBA" id="ARBA00022490"/>
    </source>
</evidence>
<keyword evidence="10" id="KW-0808">Transferase</keyword>
<dbReference type="Pfam" id="PF01339">
    <property type="entry name" value="CheB_methylest"/>
    <property type="match status" value="1"/>
</dbReference>
<comment type="PTM">
    <text evidence="5">Phosphorylated by CheA. Phosphorylation of the N-terminal regulatory domain activates the methylesterase activity.</text>
</comment>
<feature type="domain" description="Response regulatory" evidence="8">
    <location>
        <begin position="7"/>
        <end position="125"/>
    </location>
</feature>
<feature type="domain" description="CheB-type methylesterase" evidence="9">
    <location>
        <begin position="155"/>
        <end position="344"/>
    </location>
</feature>
<keyword evidence="11" id="KW-1185">Reference proteome</keyword>
<dbReference type="SUPFAM" id="SSF52738">
    <property type="entry name" value="Methylesterase CheB, C-terminal domain"/>
    <property type="match status" value="1"/>
</dbReference>
<dbReference type="Gene3D" id="3.40.50.2300">
    <property type="match status" value="1"/>
</dbReference>
<evidence type="ECO:0000256" key="5">
    <source>
        <dbReference type="HAMAP-Rule" id="MF_00099"/>
    </source>
</evidence>
<dbReference type="EMBL" id="CP092109">
    <property type="protein sequence ID" value="UWZ80338.1"/>
    <property type="molecule type" value="Genomic_DNA"/>
</dbReference>
<reference evidence="10" key="1">
    <citation type="journal article" date="2022" name="Environ. Microbiol.">
        <title>Geoalkalibacter halelectricus SAP #1 sp. nov. possessing extracellular electron transfer and mineral#reducing capabilities from a haloalkaline environment.</title>
        <authorList>
            <person name="Yadav S."/>
            <person name="Singh R."/>
            <person name="Sundharam S.S."/>
            <person name="Chaudhary S."/>
            <person name="Krishnamurthi S."/>
            <person name="Patil S.A."/>
        </authorList>
    </citation>
    <scope>NUCLEOTIDE SEQUENCE</scope>
    <source>
        <strain evidence="10">SAP-1</strain>
    </source>
</reference>
<dbReference type="SMART" id="SM00448">
    <property type="entry name" value="REC"/>
    <property type="match status" value="1"/>
</dbReference>
<comment type="similarity">
    <text evidence="5">Belongs to the CheB family.</text>
</comment>
<evidence type="ECO:0000259" key="9">
    <source>
        <dbReference type="PROSITE" id="PS50122"/>
    </source>
</evidence>
<feature type="active site" evidence="5 6">
    <location>
        <position position="286"/>
    </location>
</feature>
<dbReference type="EC" id="3.5.1.44" evidence="5"/>
<dbReference type="PROSITE" id="PS50110">
    <property type="entry name" value="RESPONSE_REGULATORY"/>
    <property type="match status" value="1"/>
</dbReference>
<dbReference type="GO" id="GO:0008168">
    <property type="term" value="F:methyltransferase activity"/>
    <property type="evidence" value="ECO:0007669"/>
    <property type="project" value="UniProtKB-KW"/>
</dbReference>
<dbReference type="InterPro" id="IPR035909">
    <property type="entry name" value="CheB_C"/>
</dbReference>
<comment type="catalytic activity">
    <reaction evidence="5">
        <text>L-glutaminyl-[protein] + H2O = L-glutamyl-[protein] + NH4(+)</text>
        <dbReference type="Rhea" id="RHEA:16441"/>
        <dbReference type="Rhea" id="RHEA-COMP:10207"/>
        <dbReference type="Rhea" id="RHEA-COMP:10208"/>
        <dbReference type="ChEBI" id="CHEBI:15377"/>
        <dbReference type="ChEBI" id="CHEBI:28938"/>
        <dbReference type="ChEBI" id="CHEBI:29973"/>
        <dbReference type="ChEBI" id="CHEBI:30011"/>
        <dbReference type="EC" id="3.5.1.44"/>
    </reaction>
</comment>
<keyword evidence="10" id="KW-0489">Methyltransferase</keyword>
<dbReference type="SUPFAM" id="SSF52172">
    <property type="entry name" value="CheY-like"/>
    <property type="match status" value="1"/>
</dbReference>
<evidence type="ECO:0000256" key="6">
    <source>
        <dbReference type="PROSITE-ProRule" id="PRU00050"/>
    </source>
</evidence>
<sequence length="348" mass="37385">MTKDKINILIVDDSLLTRVVLRDILQSDPRLCVVGEARDGREAVDAVLRLQPDLVIMDVVMPVMDGITAVKEIMSRRPTPILVLSANVRPGDARGAFNAIALGALDVMEKPRGAVQEVFAPLAQSLIDKVKVLARLPVRLIPSTPAPRSREALFDGRTRSVLAIGASTGGPKAVLSVLRHLPADCRAKILVVQHIAQGFAEGFADWLAREVPFSVRTAADGDPLRPGQVLVAPNNRHMEVRNDRIRLTDGLPVNSCKPSVDVLFTSLAHEAPREVAAVLLTGMGRDGAEGLAALRLAGATTLAQDEATSVVFGMPRAAIALDAAQRVLPLEEIPRVLARLLDRAERLC</sequence>
<dbReference type="InterPro" id="IPR000673">
    <property type="entry name" value="Sig_transdc_resp-reg_Me-estase"/>
</dbReference>
<feature type="active site" evidence="5 6">
    <location>
        <position position="194"/>
    </location>
</feature>
<keyword evidence="2 5" id="KW-0145">Chemotaxis</keyword>
<dbReference type="Gene3D" id="3.40.50.180">
    <property type="entry name" value="Methylesterase CheB, C-terminal domain"/>
    <property type="match status" value="1"/>
</dbReference>
<evidence type="ECO:0000313" key="10">
    <source>
        <dbReference type="EMBL" id="UWZ80338.1"/>
    </source>
</evidence>
<dbReference type="GO" id="GO:0008984">
    <property type="term" value="F:protein-glutamate methylesterase activity"/>
    <property type="evidence" value="ECO:0007669"/>
    <property type="project" value="UniProtKB-EC"/>
</dbReference>
<dbReference type="InterPro" id="IPR008248">
    <property type="entry name" value="CheB-like"/>
</dbReference>
<evidence type="ECO:0000256" key="3">
    <source>
        <dbReference type="ARBA" id="ARBA00022801"/>
    </source>
</evidence>
<dbReference type="Pfam" id="PF00072">
    <property type="entry name" value="Response_reg"/>
    <property type="match status" value="1"/>
</dbReference>
<keyword evidence="3 5" id="KW-0378">Hydrolase</keyword>
<feature type="modified residue" description="4-aspartylphosphate" evidence="5 7">
    <location>
        <position position="58"/>
    </location>
</feature>
<dbReference type="InterPro" id="IPR011006">
    <property type="entry name" value="CheY-like_superfamily"/>
</dbReference>
<evidence type="ECO:0000259" key="8">
    <source>
        <dbReference type="PROSITE" id="PS50110"/>
    </source>
</evidence>
<gene>
    <name evidence="5 10" type="primary">cheB</name>
    <name evidence="10" type="ORF">L9S41_02785</name>
</gene>
<accession>A0ABY5ZML3</accession>
<comment type="domain">
    <text evidence="5">Contains a C-terminal catalytic domain, and an N-terminal region which modulates catalytic activity.</text>
</comment>
<dbReference type="GO" id="GO:0032259">
    <property type="term" value="P:methylation"/>
    <property type="evidence" value="ECO:0007669"/>
    <property type="project" value="UniProtKB-KW"/>
</dbReference>
<dbReference type="InterPro" id="IPR001789">
    <property type="entry name" value="Sig_transdc_resp-reg_receiver"/>
</dbReference>
<dbReference type="PANTHER" id="PTHR42872:SF6">
    <property type="entry name" value="PROTEIN-GLUTAMATE METHYLESTERASE_PROTEIN-GLUTAMINE GLUTAMINASE"/>
    <property type="match status" value="1"/>
</dbReference>
<comment type="subcellular location">
    <subcellularLocation>
        <location evidence="5">Cytoplasm</location>
    </subcellularLocation>
</comment>
<dbReference type="PIRSF" id="PIRSF000876">
    <property type="entry name" value="RR_chemtxs_CheB"/>
    <property type="match status" value="1"/>
</dbReference>
<dbReference type="PROSITE" id="PS50122">
    <property type="entry name" value="CHEB"/>
    <property type="match status" value="1"/>
</dbReference>
<evidence type="ECO:0000256" key="4">
    <source>
        <dbReference type="ARBA" id="ARBA00048267"/>
    </source>
</evidence>
<comment type="catalytic activity">
    <reaction evidence="4 5">
        <text>[protein]-L-glutamate 5-O-methyl ester + H2O = L-glutamyl-[protein] + methanol + H(+)</text>
        <dbReference type="Rhea" id="RHEA:23236"/>
        <dbReference type="Rhea" id="RHEA-COMP:10208"/>
        <dbReference type="Rhea" id="RHEA-COMP:10311"/>
        <dbReference type="ChEBI" id="CHEBI:15377"/>
        <dbReference type="ChEBI" id="CHEBI:15378"/>
        <dbReference type="ChEBI" id="CHEBI:17790"/>
        <dbReference type="ChEBI" id="CHEBI:29973"/>
        <dbReference type="ChEBI" id="CHEBI:82795"/>
        <dbReference type="EC" id="3.1.1.61"/>
    </reaction>
</comment>
<keyword evidence="1 5" id="KW-0963">Cytoplasm</keyword>
<keyword evidence="5 7" id="KW-0597">Phosphoprotein</keyword>